<dbReference type="EMBL" id="JBHSCQ010000024">
    <property type="protein sequence ID" value="MFC4267244.1"/>
    <property type="molecule type" value="Genomic_DNA"/>
</dbReference>
<dbReference type="Proteomes" id="UP001595773">
    <property type="component" value="Unassembled WGS sequence"/>
</dbReference>
<evidence type="ECO:0000313" key="2">
    <source>
        <dbReference type="Proteomes" id="UP001595773"/>
    </source>
</evidence>
<accession>A0ABV8R7P2</accession>
<evidence type="ECO:0008006" key="3">
    <source>
        <dbReference type="Google" id="ProtNLM"/>
    </source>
</evidence>
<evidence type="ECO:0000313" key="1">
    <source>
        <dbReference type="EMBL" id="MFC4267244.1"/>
    </source>
</evidence>
<organism evidence="1 2">
    <name type="scientific">Arthrobacter cryoconiti</name>
    <dbReference type="NCBI Taxonomy" id="748907"/>
    <lineage>
        <taxon>Bacteria</taxon>
        <taxon>Bacillati</taxon>
        <taxon>Actinomycetota</taxon>
        <taxon>Actinomycetes</taxon>
        <taxon>Micrococcales</taxon>
        <taxon>Micrococcaceae</taxon>
        <taxon>Arthrobacter</taxon>
    </lineage>
</organism>
<keyword evidence="2" id="KW-1185">Reference proteome</keyword>
<gene>
    <name evidence="1" type="ORF">ACFOW9_16680</name>
</gene>
<comment type="caution">
    <text evidence="1">The sequence shown here is derived from an EMBL/GenBank/DDBJ whole genome shotgun (WGS) entry which is preliminary data.</text>
</comment>
<dbReference type="RefSeq" id="WP_230068256.1">
    <property type="nucleotide sequence ID" value="NZ_BAABLL010000017.1"/>
</dbReference>
<sequence>MPSQADLDDLSADVLTNAVESGASETWAIFHRITRREEDGFITEVELEPRHNGYQPTLEQHPRIIIDGAKILDSMQRISAGETRMAQNLRTRIQQSLESGDSCQGDLDAETDDCILQLSALGKLTY</sequence>
<proteinExistence type="predicted"/>
<reference evidence="2" key="1">
    <citation type="journal article" date="2019" name="Int. J. Syst. Evol. Microbiol.">
        <title>The Global Catalogue of Microorganisms (GCM) 10K type strain sequencing project: providing services to taxonomists for standard genome sequencing and annotation.</title>
        <authorList>
            <consortium name="The Broad Institute Genomics Platform"/>
            <consortium name="The Broad Institute Genome Sequencing Center for Infectious Disease"/>
            <person name="Wu L."/>
            <person name="Ma J."/>
        </authorList>
    </citation>
    <scope>NUCLEOTIDE SEQUENCE [LARGE SCALE GENOMIC DNA]</scope>
    <source>
        <strain evidence="2">CGMCC 1.10698</strain>
    </source>
</reference>
<name>A0ABV8R7P2_9MICC</name>
<protein>
    <recommendedName>
        <fullName evidence="3">DUF222 domain-containing protein</fullName>
    </recommendedName>
</protein>